<proteinExistence type="inferred from homology"/>
<dbReference type="STRING" id="1036612.A0A1L9T9R6"/>
<dbReference type="Pfam" id="PF07662">
    <property type="entry name" value="Nucleos_tra2_C"/>
    <property type="match status" value="1"/>
</dbReference>
<dbReference type="InterPro" id="IPR011642">
    <property type="entry name" value="Gate_dom"/>
</dbReference>
<evidence type="ECO:0000259" key="8">
    <source>
        <dbReference type="Pfam" id="PF01773"/>
    </source>
</evidence>
<evidence type="ECO:0000256" key="4">
    <source>
        <dbReference type="ARBA" id="ARBA00022692"/>
    </source>
</evidence>
<evidence type="ECO:0000256" key="7">
    <source>
        <dbReference type="SAM" id="Phobius"/>
    </source>
</evidence>
<feature type="transmembrane region" description="Helical" evidence="7">
    <location>
        <begin position="484"/>
        <end position="506"/>
    </location>
</feature>
<dbReference type="GO" id="GO:0005886">
    <property type="term" value="C:plasma membrane"/>
    <property type="evidence" value="ECO:0007669"/>
    <property type="project" value="UniProtKB-SubCell"/>
</dbReference>
<reference evidence="12" key="1">
    <citation type="journal article" date="2017" name="Genome Biol.">
        <title>Comparative genomics reveals high biological diversity and specific adaptations in the industrially and medically important fungal genus Aspergillus.</title>
        <authorList>
            <person name="de Vries R.P."/>
            <person name="Riley R."/>
            <person name="Wiebenga A."/>
            <person name="Aguilar-Osorio G."/>
            <person name="Amillis S."/>
            <person name="Uchima C.A."/>
            <person name="Anderluh G."/>
            <person name="Asadollahi M."/>
            <person name="Askin M."/>
            <person name="Barry K."/>
            <person name="Battaglia E."/>
            <person name="Bayram O."/>
            <person name="Benocci T."/>
            <person name="Braus-Stromeyer S.A."/>
            <person name="Caldana C."/>
            <person name="Canovas D."/>
            <person name="Cerqueira G.C."/>
            <person name="Chen F."/>
            <person name="Chen W."/>
            <person name="Choi C."/>
            <person name="Clum A."/>
            <person name="Dos Santos R.A."/>
            <person name="Damasio A.R."/>
            <person name="Diallinas G."/>
            <person name="Emri T."/>
            <person name="Fekete E."/>
            <person name="Flipphi M."/>
            <person name="Freyberg S."/>
            <person name="Gallo A."/>
            <person name="Gournas C."/>
            <person name="Habgood R."/>
            <person name="Hainaut M."/>
            <person name="Harispe M.L."/>
            <person name="Henrissat B."/>
            <person name="Hilden K.S."/>
            <person name="Hope R."/>
            <person name="Hossain A."/>
            <person name="Karabika E."/>
            <person name="Karaffa L."/>
            <person name="Karanyi Z."/>
            <person name="Krasevec N."/>
            <person name="Kuo A."/>
            <person name="Kusch H."/>
            <person name="LaButti K."/>
            <person name="Lagendijk E.L."/>
            <person name="Lapidus A."/>
            <person name="Levasseur A."/>
            <person name="Lindquist E."/>
            <person name="Lipzen A."/>
            <person name="Logrieco A.F."/>
            <person name="MacCabe A."/>
            <person name="Maekelae M.R."/>
            <person name="Malavazi I."/>
            <person name="Melin P."/>
            <person name="Meyer V."/>
            <person name="Mielnichuk N."/>
            <person name="Miskei M."/>
            <person name="Molnar A.P."/>
            <person name="Mule G."/>
            <person name="Ngan C.Y."/>
            <person name="Orejas M."/>
            <person name="Orosz E."/>
            <person name="Ouedraogo J.P."/>
            <person name="Overkamp K.M."/>
            <person name="Park H.-S."/>
            <person name="Perrone G."/>
            <person name="Piumi F."/>
            <person name="Punt P.J."/>
            <person name="Ram A.F."/>
            <person name="Ramon A."/>
            <person name="Rauscher S."/>
            <person name="Record E."/>
            <person name="Riano-Pachon D.M."/>
            <person name="Robert V."/>
            <person name="Roehrig J."/>
            <person name="Ruller R."/>
            <person name="Salamov A."/>
            <person name="Salih N.S."/>
            <person name="Samson R.A."/>
            <person name="Sandor E."/>
            <person name="Sanguinetti M."/>
            <person name="Schuetze T."/>
            <person name="Sepcic K."/>
            <person name="Shelest E."/>
            <person name="Sherlock G."/>
            <person name="Sophianopoulou V."/>
            <person name="Squina F.M."/>
            <person name="Sun H."/>
            <person name="Susca A."/>
            <person name="Todd R.B."/>
            <person name="Tsang A."/>
            <person name="Unkles S.E."/>
            <person name="van de Wiele N."/>
            <person name="van Rossen-Uffink D."/>
            <person name="Oliveira J.V."/>
            <person name="Vesth T.C."/>
            <person name="Visser J."/>
            <person name="Yu J.-H."/>
            <person name="Zhou M."/>
            <person name="Andersen M.R."/>
            <person name="Archer D.B."/>
            <person name="Baker S.E."/>
            <person name="Benoit I."/>
            <person name="Brakhage A.A."/>
            <person name="Braus G.H."/>
            <person name="Fischer R."/>
            <person name="Frisvad J.C."/>
            <person name="Goldman G.H."/>
            <person name="Houbraken J."/>
            <person name="Oakley B."/>
            <person name="Pocsi I."/>
            <person name="Scazzocchio C."/>
            <person name="Seiboth B."/>
            <person name="vanKuyk P.A."/>
            <person name="Wortman J."/>
            <person name="Dyer P.S."/>
            <person name="Grigoriev I.V."/>
        </authorList>
    </citation>
    <scope>NUCLEOTIDE SEQUENCE [LARGE SCALE GENOMIC DNA]</scope>
    <source>
        <strain evidence="12">CBS 593.65</strain>
    </source>
</reference>
<dbReference type="InterPro" id="IPR008276">
    <property type="entry name" value="C_nuclsd_transpt"/>
</dbReference>
<keyword evidence="3" id="KW-1003">Cell membrane</keyword>
<keyword evidence="5 7" id="KW-1133">Transmembrane helix</keyword>
<feature type="transmembrane region" description="Helical" evidence="7">
    <location>
        <begin position="220"/>
        <end position="245"/>
    </location>
</feature>
<feature type="domain" description="Concentrative nucleoside transporter N-terminal" evidence="8">
    <location>
        <begin position="109"/>
        <end position="181"/>
    </location>
</feature>
<dbReference type="PANTHER" id="PTHR10590:SF4">
    <property type="entry name" value="SOLUTE CARRIER FAMILY 28 MEMBER 3"/>
    <property type="match status" value="1"/>
</dbReference>
<keyword evidence="6 7" id="KW-0472">Membrane</keyword>
<dbReference type="GO" id="GO:0005337">
    <property type="term" value="F:nucleoside transmembrane transporter activity"/>
    <property type="evidence" value="ECO:0007669"/>
    <property type="project" value="InterPro"/>
</dbReference>
<evidence type="ECO:0000256" key="6">
    <source>
        <dbReference type="ARBA" id="ARBA00023136"/>
    </source>
</evidence>
<feature type="transmembrane region" description="Helical" evidence="7">
    <location>
        <begin position="186"/>
        <end position="208"/>
    </location>
</feature>
<name>A0A1L9T9R6_9EURO</name>
<evidence type="ECO:0000256" key="1">
    <source>
        <dbReference type="ARBA" id="ARBA00004651"/>
    </source>
</evidence>
<sequence length="508" mass="55375">MTVANDTARRWWVYGLVFHRTGISGWIIPFLLYLAISLRIIFCWLPTSVVMKPARFVWRNSLYRVYEIIPPRLHQPLAALVTVATILVGSLVPGESGDNTRANRGVSIFGLVVLIGVLYASSRDRKKIRWHTVIGGMLAQFIIAVFVLKTTAGYDIFSFISNLAEIFLGFSNNGLTFLTDDKVKDIGWFMTGTMPPIIFFVSVVSLLYHWGILQWVVRHVAIFFFWMLRVSGAEAVVAAATPFVGQGESAMLIKPFIPYLTLGEIHQVMTCGFATVSGSMLAAYISLGVNPQALITSCVMSIPASLAVSKMRYPETEETLTSGNVNVPEDEQKAANAIQAFASGAWLGLKIAVSIVATILCVISLIALVDGFLTWWGRYWSISDPYLTLDLILGYLLYPVAWLLGVPKQDLRPFGQVVGLKIIANEFVAFQKLSEEPYKSMTSRGKLIATYACCGFGNLGSLGVQIAILSQVAPGRAGDISKVAVSALCSGILSTLSSASIAGMLLNS</sequence>
<dbReference type="Pfam" id="PF01773">
    <property type="entry name" value="Nucleos_tra2_N"/>
    <property type="match status" value="1"/>
</dbReference>
<dbReference type="GeneID" id="63756123"/>
<dbReference type="OrthoDB" id="6075923at2759"/>
<organism evidence="11 12">
    <name type="scientific">Aspergillus sydowii CBS 593.65</name>
    <dbReference type="NCBI Taxonomy" id="1036612"/>
    <lineage>
        <taxon>Eukaryota</taxon>
        <taxon>Fungi</taxon>
        <taxon>Dikarya</taxon>
        <taxon>Ascomycota</taxon>
        <taxon>Pezizomycotina</taxon>
        <taxon>Eurotiomycetes</taxon>
        <taxon>Eurotiomycetidae</taxon>
        <taxon>Eurotiales</taxon>
        <taxon>Aspergillaceae</taxon>
        <taxon>Aspergillus</taxon>
        <taxon>Aspergillus subgen. Nidulantes</taxon>
    </lineage>
</organism>
<dbReference type="Pfam" id="PF07670">
    <property type="entry name" value="Gate"/>
    <property type="match status" value="1"/>
</dbReference>
<feature type="transmembrane region" description="Helical" evidence="7">
    <location>
        <begin position="448"/>
        <end position="472"/>
    </location>
</feature>
<protein>
    <recommendedName>
        <fullName evidence="13">Concentrative nucleoside transporter C-terminal domain-containing protein</fullName>
    </recommendedName>
</protein>
<keyword evidence="4 7" id="KW-0812">Transmembrane</keyword>
<dbReference type="VEuPathDB" id="FungiDB:ASPSYDRAFT_1158711"/>
<dbReference type="InterPro" id="IPR002668">
    <property type="entry name" value="CNT_N_dom"/>
</dbReference>
<feature type="domain" description="Concentrative nucleoside transporter C-terminal" evidence="9">
    <location>
        <begin position="294"/>
        <end position="503"/>
    </location>
</feature>
<dbReference type="EMBL" id="KV878591">
    <property type="protein sequence ID" value="OJJ56164.1"/>
    <property type="molecule type" value="Genomic_DNA"/>
</dbReference>
<dbReference type="GO" id="GO:0015293">
    <property type="term" value="F:symporter activity"/>
    <property type="evidence" value="ECO:0007669"/>
    <property type="project" value="TreeGrafter"/>
</dbReference>
<evidence type="ECO:0000259" key="9">
    <source>
        <dbReference type="Pfam" id="PF07662"/>
    </source>
</evidence>
<dbReference type="RefSeq" id="XP_040699970.1">
    <property type="nucleotide sequence ID" value="XM_040840050.1"/>
</dbReference>
<feature type="transmembrane region" description="Helical" evidence="7">
    <location>
        <begin position="385"/>
        <end position="404"/>
    </location>
</feature>
<accession>A0A1L9T9R6</accession>
<evidence type="ECO:0000313" key="12">
    <source>
        <dbReference type="Proteomes" id="UP000184356"/>
    </source>
</evidence>
<evidence type="ECO:0008006" key="13">
    <source>
        <dbReference type="Google" id="ProtNLM"/>
    </source>
</evidence>
<dbReference type="PANTHER" id="PTHR10590">
    <property type="entry name" value="SODIUM/NUCLEOSIDE COTRANSPORTER"/>
    <property type="match status" value="1"/>
</dbReference>
<evidence type="ECO:0000313" key="11">
    <source>
        <dbReference type="EMBL" id="OJJ56164.1"/>
    </source>
</evidence>
<dbReference type="InterPro" id="IPR011657">
    <property type="entry name" value="CNT_C_dom"/>
</dbReference>
<evidence type="ECO:0000256" key="5">
    <source>
        <dbReference type="ARBA" id="ARBA00022989"/>
    </source>
</evidence>
<feature type="transmembrane region" description="Helical" evidence="7">
    <location>
        <begin position="26"/>
        <end position="51"/>
    </location>
</feature>
<evidence type="ECO:0000256" key="2">
    <source>
        <dbReference type="ARBA" id="ARBA00009033"/>
    </source>
</evidence>
<feature type="transmembrane region" description="Helical" evidence="7">
    <location>
        <begin position="104"/>
        <end position="121"/>
    </location>
</feature>
<dbReference type="Proteomes" id="UP000184356">
    <property type="component" value="Unassembled WGS sequence"/>
</dbReference>
<feature type="transmembrane region" description="Helical" evidence="7">
    <location>
        <begin position="128"/>
        <end position="148"/>
    </location>
</feature>
<gene>
    <name evidence="11" type="ORF">ASPSYDRAFT_1158711</name>
</gene>
<dbReference type="AlphaFoldDB" id="A0A1L9T9R6"/>
<feature type="transmembrane region" description="Helical" evidence="7">
    <location>
        <begin position="265"/>
        <end position="287"/>
    </location>
</feature>
<comment type="subcellular location">
    <subcellularLocation>
        <location evidence="1">Cell membrane</location>
        <topology evidence="1">Multi-pass membrane protein</topology>
    </subcellularLocation>
</comment>
<feature type="transmembrane region" description="Helical" evidence="7">
    <location>
        <begin position="72"/>
        <end position="92"/>
    </location>
</feature>
<feature type="transmembrane region" description="Helical" evidence="7">
    <location>
        <begin position="351"/>
        <end position="373"/>
    </location>
</feature>
<feature type="domain" description="Nucleoside transporter/FeoB GTPase Gate" evidence="10">
    <location>
        <begin position="193"/>
        <end position="287"/>
    </location>
</feature>
<evidence type="ECO:0000259" key="10">
    <source>
        <dbReference type="Pfam" id="PF07670"/>
    </source>
</evidence>
<evidence type="ECO:0000256" key="3">
    <source>
        <dbReference type="ARBA" id="ARBA00022475"/>
    </source>
</evidence>
<keyword evidence="12" id="KW-1185">Reference proteome</keyword>
<comment type="similarity">
    <text evidence="2">Belongs to the concentrative nucleoside transporter (CNT) (TC 2.A.41) family.</text>
</comment>